<evidence type="ECO:0000313" key="5">
    <source>
        <dbReference type="EMBL" id="KAF5391538.1"/>
    </source>
</evidence>
<protein>
    <recommendedName>
        <fullName evidence="3">Putative gamma-glutamylcyclotransferase</fullName>
    </recommendedName>
</protein>
<comment type="caution">
    <text evidence="5">The sequence shown here is derived from an EMBL/GenBank/DDBJ whole genome shotgun (WGS) entry which is preliminary data.</text>
</comment>
<comment type="similarity">
    <text evidence="1">Belongs to the gamma-glutamylcyclotransferase family.</text>
</comment>
<dbReference type="InterPro" id="IPR009288">
    <property type="entry name" value="AIG2-like_dom"/>
</dbReference>
<dbReference type="GO" id="GO:0016740">
    <property type="term" value="F:transferase activity"/>
    <property type="evidence" value="ECO:0007669"/>
    <property type="project" value="UniProtKB-KW"/>
</dbReference>
<dbReference type="InterPro" id="IPR036568">
    <property type="entry name" value="GGCT-like_sf"/>
</dbReference>
<organism evidence="5 6">
    <name type="scientific">Collybiopsis confluens</name>
    <dbReference type="NCBI Taxonomy" id="2823264"/>
    <lineage>
        <taxon>Eukaryota</taxon>
        <taxon>Fungi</taxon>
        <taxon>Dikarya</taxon>
        <taxon>Basidiomycota</taxon>
        <taxon>Agaricomycotina</taxon>
        <taxon>Agaricomycetes</taxon>
        <taxon>Agaricomycetidae</taxon>
        <taxon>Agaricales</taxon>
        <taxon>Marasmiineae</taxon>
        <taxon>Omphalotaceae</taxon>
        <taxon>Collybiopsis</taxon>
    </lineage>
</organism>
<dbReference type="PANTHER" id="PTHR31544">
    <property type="entry name" value="AIG2-LIKE PROTEIN D"/>
    <property type="match status" value="1"/>
</dbReference>
<sequence>MATYSSFFYGTLMHPKILKRVIGNDACHLQIAPAILFEHTRHKLKNADYPGLIPIAQGQKLFDRDLLQEERCVRGTLVTGLSAEDMKLLDYFEGAQYTRRNIQVHPLEPLVDISGYSVDDASLVPARPAPLPPASEMPPPVAAQTYIYNDIDDLSSELWSFADFVRHNAWKWHGAAADDNTDITEVDRRRAAGTMSTVEASSVQVSA</sequence>
<keyword evidence="2" id="KW-0808">Transferase</keyword>
<name>A0A8H5MEY9_9AGAR</name>
<dbReference type="PANTHER" id="PTHR31544:SF2">
    <property type="entry name" value="AIG2-LIKE PROTEIN D"/>
    <property type="match status" value="1"/>
</dbReference>
<dbReference type="InterPro" id="IPR045038">
    <property type="entry name" value="AIG2-like"/>
</dbReference>
<dbReference type="CDD" id="cd06661">
    <property type="entry name" value="GGCT_like"/>
    <property type="match status" value="1"/>
</dbReference>
<evidence type="ECO:0000256" key="2">
    <source>
        <dbReference type="ARBA" id="ARBA00022679"/>
    </source>
</evidence>
<dbReference type="AlphaFoldDB" id="A0A8H5MEY9"/>
<accession>A0A8H5MEY9</accession>
<gene>
    <name evidence="5" type="ORF">D9757_002369</name>
</gene>
<evidence type="ECO:0000256" key="1">
    <source>
        <dbReference type="ARBA" id="ARBA00008861"/>
    </source>
</evidence>
<dbReference type="OrthoDB" id="1044435at2759"/>
<evidence type="ECO:0000313" key="6">
    <source>
        <dbReference type="Proteomes" id="UP000518752"/>
    </source>
</evidence>
<dbReference type="Proteomes" id="UP000518752">
    <property type="component" value="Unassembled WGS sequence"/>
</dbReference>
<evidence type="ECO:0000259" key="4">
    <source>
        <dbReference type="Pfam" id="PF06094"/>
    </source>
</evidence>
<proteinExistence type="inferred from homology"/>
<dbReference type="SUPFAM" id="SSF110857">
    <property type="entry name" value="Gamma-glutamyl cyclotransferase-like"/>
    <property type="match status" value="1"/>
</dbReference>
<dbReference type="Gene3D" id="3.10.490.10">
    <property type="entry name" value="Gamma-glutamyl cyclotransferase-like"/>
    <property type="match status" value="1"/>
</dbReference>
<dbReference type="InterPro" id="IPR013024">
    <property type="entry name" value="GGCT-like"/>
</dbReference>
<evidence type="ECO:0000256" key="3">
    <source>
        <dbReference type="ARBA" id="ARBA00030602"/>
    </source>
</evidence>
<feature type="domain" description="Gamma-glutamylcyclotransferase AIG2-like" evidence="4">
    <location>
        <begin position="7"/>
        <end position="106"/>
    </location>
</feature>
<reference evidence="5 6" key="1">
    <citation type="journal article" date="2020" name="ISME J.">
        <title>Uncovering the hidden diversity of litter-decomposition mechanisms in mushroom-forming fungi.</title>
        <authorList>
            <person name="Floudas D."/>
            <person name="Bentzer J."/>
            <person name="Ahren D."/>
            <person name="Johansson T."/>
            <person name="Persson P."/>
            <person name="Tunlid A."/>
        </authorList>
    </citation>
    <scope>NUCLEOTIDE SEQUENCE [LARGE SCALE GENOMIC DNA]</scope>
    <source>
        <strain evidence="5 6">CBS 406.79</strain>
    </source>
</reference>
<dbReference type="EMBL" id="JAACJN010000009">
    <property type="protein sequence ID" value="KAF5391538.1"/>
    <property type="molecule type" value="Genomic_DNA"/>
</dbReference>
<dbReference type="Pfam" id="PF06094">
    <property type="entry name" value="GGACT"/>
    <property type="match status" value="1"/>
</dbReference>
<keyword evidence="6" id="KW-1185">Reference proteome</keyword>